<name>A0A8H3S2B9_9EURO</name>
<organism evidence="1 2">
    <name type="scientific">Aspergillus udagawae</name>
    <dbReference type="NCBI Taxonomy" id="91492"/>
    <lineage>
        <taxon>Eukaryota</taxon>
        <taxon>Fungi</taxon>
        <taxon>Dikarya</taxon>
        <taxon>Ascomycota</taxon>
        <taxon>Pezizomycotina</taxon>
        <taxon>Eurotiomycetes</taxon>
        <taxon>Eurotiomycetidae</taxon>
        <taxon>Eurotiales</taxon>
        <taxon>Aspergillaceae</taxon>
        <taxon>Aspergillus</taxon>
        <taxon>Aspergillus subgen. Fumigati</taxon>
    </lineage>
</organism>
<accession>A0A8H3S2B9</accession>
<gene>
    <name evidence="1" type="ORF">IFM46972_06270</name>
</gene>
<sequence>MEGLAWLPETGKVQSNHDAIDMSIPCPIRQLHDIVIALKNMLTRGSRFATGCARQQLWGQTRASLRNQRSRYATSSQSAPNGTNPALVGGLAGGAVTFLAGYTWYHFSGAKKLVQTANQTQKYYDEAKKTVAQKTPDPDQAFGWLRDTAKNYASWIPGAKPYVDQAFDDLEEIKRKHGKEFNEIVNDAYKDLREATKKGSLDVNTAVKIRDILQKHFKRLYELAGESAGDILDNHPEIKEKVGGSLDQLKELGNAYGPQAKEEVDRTWQQVKDIISSGVNPETVQKIQSLAQEKREKLQKFGDEAWQRGMEEVKPYLDRNPKVKELVEKNSDALKKGNFGELWGIIKESSSSDNLGNLEGYINKTVDQAKKSGFNLDNVADKLPGGSNILSQLQSLQNVAQRKGPEAEKILKDTLNDIQGVLSERTKQAENLAEEAKKESK</sequence>
<comment type="caution">
    <text evidence="1">The sequence shown here is derived from an EMBL/GenBank/DDBJ whole genome shotgun (WGS) entry which is preliminary data.</text>
</comment>
<dbReference type="SUPFAM" id="SSF58113">
    <property type="entry name" value="Apolipoprotein A-I"/>
    <property type="match status" value="1"/>
</dbReference>
<evidence type="ECO:0000313" key="1">
    <source>
        <dbReference type="EMBL" id="GFF40623.1"/>
    </source>
</evidence>
<evidence type="ECO:0008006" key="3">
    <source>
        <dbReference type="Google" id="ProtNLM"/>
    </source>
</evidence>
<protein>
    <recommendedName>
        <fullName evidence="3">Apolipoprotein/apolipophorin</fullName>
    </recommendedName>
</protein>
<dbReference type="EMBL" id="BLKC01000042">
    <property type="protein sequence ID" value="GFF40623.1"/>
    <property type="molecule type" value="Genomic_DNA"/>
</dbReference>
<evidence type="ECO:0000313" key="2">
    <source>
        <dbReference type="Proteomes" id="UP000465221"/>
    </source>
</evidence>
<proteinExistence type="predicted"/>
<dbReference type="AlphaFoldDB" id="A0A8H3S2B9"/>
<dbReference type="Proteomes" id="UP000465221">
    <property type="component" value="Unassembled WGS sequence"/>
</dbReference>
<reference evidence="1 2" key="1">
    <citation type="submission" date="2020-01" db="EMBL/GenBank/DDBJ databases">
        <title>Draft genome sequence of Aspergillus udagawae IFM 46972.</title>
        <authorList>
            <person name="Takahashi H."/>
            <person name="Yaguchi T."/>
        </authorList>
    </citation>
    <scope>NUCLEOTIDE SEQUENCE [LARGE SCALE GENOMIC DNA]</scope>
    <source>
        <strain evidence="1 2">IFM 46972</strain>
    </source>
</reference>